<dbReference type="NCBIfam" id="TIGR00590">
    <property type="entry name" value="pcna"/>
    <property type="match status" value="1"/>
</dbReference>
<name>A0A3T1CXD1_9VIRU</name>
<dbReference type="GO" id="GO:0003677">
    <property type="term" value="F:DNA binding"/>
    <property type="evidence" value="ECO:0007669"/>
    <property type="project" value="UniProtKB-KW"/>
</dbReference>
<keyword evidence="7" id="KW-1185">Reference proteome</keyword>
<dbReference type="EMBL" id="AP018495">
    <property type="protein sequence ID" value="BBI30486.1"/>
    <property type="molecule type" value="Genomic_DNA"/>
</dbReference>
<evidence type="ECO:0000256" key="2">
    <source>
        <dbReference type="ARBA" id="ARBA00023125"/>
    </source>
</evidence>
<comment type="similarity">
    <text evidence="1 3">Belongs to the PCNA family.</text>
</comment>
<dbReference type="Proteomes" id="UP001161669">
    <property type="component" value="Segment"/>
</dbReference>
<dbReference type="Pfam" id="PF02747">
    <property type="entry name" value="PCNA_C"/>
    <property type="match status" value="1"/>
</dbReference>
<feature type="domain" description="Proliferating cell nuclear antigen PCNA N-terminal" evidence="4">
    <location>
        <begin position="3"/>
        <end position="125"/>
    </location>
</feature>
<accession>A0A3T1CXD1</accession>
<evidence type="ECO:0000313" key="6">
    <source>
        <dbReference type="EMBL" id="BBI30486.1"/>
    </source>
</evidence>
<dbReference type="PRINTS" id="PR00339">
    <property type="entry name" value="PCNACYCLIN"/>
</dbReference>
<dbReference type="Gene3D" id="3.70.10.10">
    <property type="match status" value="1"/>
</dbReference>
<dbReference type="InterPro" id="IPR000730">
    <property type="entry name" value="Pr_cel_nuc_antig"/>
</dbReference>
<dbReference type="InterPro" id="IPR022649">
    <property type="entry name" value="Pr_cel_nuc_antig_C"/>
</dbReference>
<evidence type="ECO:0000256" key="1">
    <source>
        <dbReference type="ARBA" id="ARBA00010462"/>
    </source>
</evidence>
<evidence type="ECO:0000259" key="5">
    <source>
        <dbReference type="Pfam" id="PF02747"/>
    </source>
</evidence>
<reference evidence="7" key="1">
    <citation type="journal article" date="2019" name="J. Virol.">
        <title>Medusavirus, a novel large DNA virus discovered from hot spring water.</title>
        <authorList>
            <person name="Yoshikawa G."/>
            <person name="Blanc-Mathieu R."/>
            <person name="Song C."/>
            <person name="Kayama Y."/>
            <person name="Mochizuki T."/>
            <person name="Murata K."/>
            <person name="Ogata H."/>
            <person name="Takemura M."/>
        </authorList>
    </citation>
    <scope>NUCLEOTIDE SEQUENCE [LARGE SCALE GENOMIC DNA]</scope>
</reference>
<dbReference type="GO" id="GO:0006272">
    <property type="term" value="P:leading strand elongation"/>
    <property type="evidence" value="ECO:0007669"/>
    <property type="project" value="TreeGrafter"/>
</dbReference>
<dbReference type="InterPro" id="IPR022648">
    <property type="entry name" value="Pr_cel_nuc_antig_N"/>
</dbReference>
<sequence>MQVELTDSLILGNIVKSIKDVVQDFNISISREGMRVVQMDSSHVALVDLELRADGFDRFEVARPFTIGVNSATLDEFLKMGAKKDTSVALHMDNPEDSVLHMVFTRHDGSRSSRCKIALLNIETDLLDLSSEIKDAFVLTMPSSEFRDIIRGLAVVGDAFTVETKTQDQVTISSSGAKGSLDEDICALAGRVTVHATEPIKVILAARYLVMFVSCCYLASEVTLRVNREMPSRVCYAVNRRKGGDMEEDVTFANLNFWLAPKLEDTDS</sequence>
<evidence type="ECO:0000256" key="3">
    <source>
        <dbReference type="RuleBase" id="RU003671"/>
    </source>
</evidence>
<dbReference type="SUPFAM" id="SSF55979">
    <property type="entry name" value="DNA clamp"/>
    <property type="match status" value="2"/>
</dbReference>
<keyword evidence="2 3" id="KW-0238">DNA-binding</keyword>
<keyword evidence="3" id="KW-0235">DNA replication</keyword>
<dbReference type="InterPro" id="IPR046938">
    <property type="entry name" value="DNA_clamp_sf"/>
</dbReference>
<feature type="domain" description="Proliferating cell nuclear antigen PCNA C-terminal" evidence="5">
    <location>
        <begin position="137"/>
        <end position="239"/>
    </location>
</feature>
<dbReference type="CDD" id="cd00577">
    <property type="entry name" value="PCNA"/>
    <property type="match status" value="1"/>
</dbReference>
<proteinExistence type="inferred from homology"/>
<dbReference type="KEGG" id="vg:80540838"/>
<dbReference type="PANTHER" id="PTHR11352:SF0">
    <property type="entry name" value="PROLIFERATING CELL NUCLEAR ANTIGEN"/>
    <property type="match status" value="1"/>
</dbReference>
<protein>
    <submittedName>
        <fullName evidence="6">Proliferating cell nuclear antigen</fullName>
    </submittedName>
</protein>
<dbReference type="GO" id="GO:0006298">
    <property type="term" value="P:mismatch repair"/>
    <property type="evidence" value="ECO:0007669"/>
    <property type="project" value="TreeGrafter"/>
</dbReference>
<dbReference type="Pfam" id="PF00705">
    <property type="entry name" value="PCNA_N"/>
    <property type="match status" value="1"/>
</dbReference>
<dbReference type="GO" id="GO:0030337">
    <property type="term" value="F:DNA polymerase processivity factor activity"/>
    <property type="evidence" value="ECO:0007669"/>
    <property type="project" value="InterPro"/>
</dbReference>
<dbReference type="GO" id="GO:0019985">
    <property type="term" value="P:translesion synthesis"/>
    <property type="evidence" value="ECO:0007669"/>
    <property type="project" value="TreeGrafter"/>
</dbReference>
<dbReference type="PANTHER" id="PTHR11352">
    <property type="entry name" value="PROLIFERATING CELL NUCLEAR ANTIGEN"/>
    <property type="match status" value="1"/>
</dbReference>
<evidence type="ECO:0000313" key="7">
    <source>
        <dbReference type="Proteomes" id="UP001161669"/>
    </source>
</evidence>
<organism evidence="6 7">
    <name type="scientific">Acanthamoeba castellanii medusavirus J1</name>
    <dbReference type="NCBI Taxonomy" id="3114988"/>
    <lineage>
        <taxon>Viruses</taxon>
        <taxon>Varidnaviria</taxon>
        <taxon>Bamfordvirae</taxon>
        <taxon>Nucleocytoviricota</taxon>
        <taxon>Megaviricetes</taxon>
        <taxon>Mamonoviridae</taxon>
        <taxon>Medusavirus</taxon>
        <taxon>Medusavirus medusae</taxon>
    </lineage>
</organism>
<evidence type="ECO:0000259" key="4">
    <source>
        <dbReference type="Pfam" id="PF00705"/>
    </source>
</evidence>
<dbReference type="GO" id="GO:0006275">
    <property type="term" value="P:regulation of DNA replication"/>
    <property type="evidence" value="ECO:0007669"/>
    <property type="project" value="InterPro"/>
</dbReference>